<dbReference type="InterPro" id="IPR000719">
    <property type="entry name" value="Prot_kinase_dom"/>
</dbReference>
<evidence type="ECO:0000256" key="4">
    <source>
        <dbReference type="ARBA" id="ARBA00022840"/>
    </source>
</evidence>
<proteinExistence type="predicted"/>
<organism evidence="7 8">
    <name type="scientific">Rhodotorula mucilaginosa</name>
    <name type="common">Yeast</name>
    <name type="synonym">Rhodotorula rubra</name>
    <dbReference type="NCBI Taxonomy" id="5537"/>
    <lineage>
        <taxon>Eukaryota</taxon>
        <taxon>Fungi</taxon>
        <taxon>Dikarya</taxon>
        <taxon>Basidiomycota</taxon>
        <taxon>Pucciniomycotina</taxon>
        <taxon>Microbotryomycetes</taxon>
        <taxon>Sporidiobolales</taxon>
        <taxon>Sporidiobolaceae</taxon>
        <taxon>Rhodotorula</taxon>
    </lineage>
</organism>
<feature type="compositionally biased region" description="Low complexity" evidence="5">
    <location>
        <begin position="28"/>
        <end position="38"/>
    </location>
</feature>
<feature type="region of interest" description="Disordered" evidence="5">
    <location>
        <begin position="1"/>
        <end position="293"/>
    </location>
</feature>
<dbReference type="PROSITE" id="PS00108">
    <property type="entry name" value="PROTEIN_KINASE_ST"/>
    <property type="match status" value="1"/>
</dbReference>
<feature type="compositionally biased region" description="Basic and acidic residues" evidence="5">
    <location>
        <begin position="323"/>
        <end position="335"/>
    </location>
</feature>
<feature type="compositionally biased region" description="Basic and acidic residues" evidence="5">
    <location>
        <begin position="40"/>
        <end position="49"/>
    </location>
</feature>
<feature type="compositionally biased region" description="Acidic residues" evidence="5">
    <location>
        <begin position="50"/>
        <end position="62"/>
    </location>
</feature>
<dbReference type="InterPro" id="IPR051681">
    <property type="entry name" value="Ser/Thr_Kinases-Pseudokinases"/>
</dbReference>
<dbReference type="Gene3D" id="3.30.200.20">
    <property type="entry name" value="Phosphorylase Kinase, domain 1"/>
    <property type="match status" value="1"/>
</dbReference>
<comment type="caution">
    <text evidence="7">The sequence shown here is derived from an EMBL/GenBank/DDBJ whole genome shotgun (WGS) entry which is preliminary data.</text>
</comment>
<feature type="region of interest" description="Disordered" evidence="5">
    <location>
        <begin position="791"/>
        <end position="861"/>
    </location>
</feature>
<dbReference type="Gene3D" id="1.10.510.10">
    <property type="entry name" value="Transferase(Phosphotransferase) domain 1"/>
    <property type="match status" value="1"/>
</dbReference>
<dbReference type="Pfam" id="PF07714">
    <property type="entry name" value="PK_Tyr_Ser-Thr"/>
    <property type="match status" value="1"/>
</dbReference>
<evidence type="ECO:0000256" key="2">
    <source>
        <dbReference type="ARBA" id="ARBA00022741"/>
    </source>
</evidence>
<evidence type="ECO:0000256" key="5">
    <source>
        <dbReference type="SAM" id="MobiDB-lite"/>
    </source>
</evidence>
<feature type="domain" description="Protein kinase" evidence="6">
    <location>
        <begin position="885"/>
        <end position="1147"/>
    </location>
</feature>
<feature type="compositionally biased region" description="Basic and acidic residues" evidence="5">
    <location>
        <begin position="552"/>
        <end position="565"/>
    </location>
</feature>
<feature type="compositionally biased region" description="Basic and acidic residues" evidence="5">
    <location>
        <begin position="158"/>
        <end position="170"/>
    </location>
</feature>
<feature type="compositionally biased region" description="Low complexity" evidence="5">
    <location>
        <begin position="368"/>
        <end position="400"/>
    </location>
</feature>
<dbReference type="Proteomes" id="UP000777482">
    <property type="component" value="Unassembled WGS sequence"/>
</dbReference>
<dbReference type="CDD" id="cd13999">
    <property type="entry name" value="STKc_MAP3K-like"/>
    <property type="match status" value="1"/>
</dbReference>
<feature type="compositionally biased region" description="Low complexity" evidence="5">
    <location>
        <begin position="791"/>
        <end position="810"/>
    </location>
</feature>
<keyword evidence="1" id="KW-0808">Transferase</keyword>
<reference evidence="7 8" key="1">
    <citation type="submission" date="2020-11" db="EMBL/GenBank/DDBJ databases">
        <title>Kefir isolates.</title>
        <authorList>
            <person name="Marcisauskas S."/>
            <person name="Kim Y."/>
            <person name="Blasche S."/>
        </authorList>
    </citation>
    <scope>NUCLEOTIDE SEQUENCE [LARGE SCALE GENOMIC DNA]</scope>
    <source>
        <strain evidence="7 8">KR</strain>
    </source>
</reference>
<feature type="compositionally biased region" description="Polar residues" evidence="5">
    <location>
        <begin position="484"/>
        <end position="495"/>
    </location>
</feature>
<dbReference type="AlphaFoldDB" id="A0A9P6W2K4"/>
<dbReference type="OrthoDB" id="4062651at2759"/>
<dbReference type="SMART" id="SM00220">
    <property type="entry name" value="S_TKc"/>
    <property type="match status" value="1"/>
</dbReference>
<feature type="compositionally biased region" description="Low complexity" evidence="5">
    <location>
        <begin position="448"/>
        <end position="463"/>
    </location>
</feature>
<dbReference type="InterPro" id="IPR011009">
    <property type="entry name" value="Kinase-like_dom_sf"/>
</dbReference>
<dbReference type="InterPro" id="IPR001245">
    <property type="entry name" value="Ser-Thr/Tyr_kinase_cat_dom"/>
</dbReference>
<evidence type="ECO:0000256" key="1">
    <source>
        <dbReference type="ARBA" id="ARBA00022679"/>
    </source>
</evidence>
<dbReference type="GO" id="GO:0005524">
    <property type="term" value="F:ATP binding"/>
    <property type="evidence" value="ECO:0007669"/>
    <property type="project" value="UniProtKB-KW"/>
</dbReference>
<dbReference type="SUPFAM" id="SSF56112">
    <property type="entry name" value="Protein kinase-like (PK-like)"/>
    <property type="match status" value="1"/>
</dbReference>
<dbReference type="PROSITE" id="PS50011">
    <property type="entry name" value="PROTEIN_KINASE_DOM"/>
    <property type="match status" value="1"/>
</dbReference>
<accession>A0A9P6W2K4</accession>
<feature type="compositionally biased region" description="Basic and acidic residues" evidence="5">
    <location>
        <begin position="178"/>
        <end position="187"/>
    </location>
</feature>
<evidence type="ECO:0000256" key="3">
    <source>
        <dbReference type="ARBA" id="ARBA00022777"/>
    </source>
</evidence>
<feature type="compositionally biased region" description="Basic and acidic residues" evidence="5">
    <location>
        <begin position="851"/>
        <end position="861"/>
    </location>
</feature>
<feature type="compositionally biased region" description="Basic residues" evidence="5">
    <location>
        <begin position="401"/>
        <end position="412"/>
    </location>
</feature>
<keyword evidence="2" id="KW-0547">Nucleotide-binding</keyword>
<keyword evidence="4" id="KW-0067">ATP-binding</keyword>
<protein>
    <recommendedName>
        <fullName evidence="6">Protein kinase domain-containing protein</fullName>
    </recommendedName>
</protein>
<evidence type="ECO:0000259" key="6">
    <source>
        <dbReference type="PROSITE" id="PS50011"/>
    </source>
</evidence>
<dbReference type="EMBL" id="PUHQ01000040">
    <property type="protein sequence ID" value="KAG0660840.1"/>
    <property type="molecule type" value="Genomic_DNA"/>
</dbReference>
<feature type="region of interest" description="Disordered" evidence="5">
    <location>
        <begin position="322"/>
        <end position="747"/>
    </location>
</feature>
<feature type="compositionally biased region" description="Polar residues" evidence="5">
    <location>
        <begin position="589"/>
        <end position="610"/>
    </location>
</feature>
<name>A0A9P6W2K4_RHOMI</name>
<feature type="compositionally biased region" description="Basic residues" evidence="5">
    <location>
        <begin position="17"/>
        <end position="27"/>
    </location>
</feature>
<dbReference type="InterPro" id="IPR008271">
    <property type="entry name" value="Ser/Thr_kinase_AS"/>
</dbReference>
<keyword evidence="8" id="KW-1185">Reference proteome</keyword>
<dbReference type="GO" id="GO:0004674">
    <property type="term" value="F:protein serine/threonine kinase activity"/>
    <property type="evidence" value="ECO:0007669"/>
    <property type="project" value="TreeGrafter"/>
</dbReference>
<keyword evidence="3" id="KW-0418">Kinase</keyword>
<evidence type="ECO:0000313" key="7">
    <source>
        <dbReference type="EMBL" id="KAG0660840.1"/>
    </source>
</evidence>
<evidence type="ECO:0000313" key="8">
    <source>
        <dbReference type="Proteomes" id="UP000777482"/>
    </source>
</evidence>
<feature type="compositionally biased region" description="Acidic residues" evidence="5">
    <location>
        <begin position="707"/>
        <end position="740"/>
    </location>
</feature>
<dbReference type="PANTHER" id="PTHR44329:SF288">
    <property type="entry name" value="MITOGEN-ACTIVATED PROTEIN KINASE KINASE KINASE 20"/>
    <property type="match status" value="1"/>
</dbReference>
<feature type="compositionally biased region" description="Acidic residues" evidence="5">
    <location>
        <begin position="274"/>
        <end position="285"/>
    </location>
</feature>
<feature type="compositionally biased region" description="Acidic residues" evidence="5">
    <location>
        <begin position="424"/>
        <end position="446"/>
    </location>
</feature>
<sequence length="1165" mass="127866">MPTKRTKSTAAAASPRRPLRRARKRQKISASQSRSSSRTLDSDGERGDSSDETESEYEDELSDDHGTRTTRRRTSAPLAGSHAGNRTAAARRTSLPHRRQGSSRARRADGRTRATRATGDEGTVDGITQQPRNATRGGSRTAHPLSPLPVNHPVQRQAVDKGKGKERARDDDLDAGDVDERSRRQSRETSAAAVRSKSALPTRRKSTSLSASPSAREEKKTRQPALRRSRRRSSQSQLEYDGDQDELGPRAGPSTAVARARRRTRSDSMHDPEPIDEEDEGSEADADSRSDKDLEAKLYTWSPDELRSLRAAELVDLVQRLYTKADEGPHPRTKDQSIQAILAARPPESDAEASEQDDGRATPYPRTSQENSSEGADSSSTDSQHGTRAGTRSTGATAATPRRRVLKRRSGVRRQEPTPPPSASDEDGDAESDAGEATEVEEDDAEQTPRATSSNTTSTAMARRSSEVEMPPPPLPFRRPGANGTPTLKVNTGPSALNGFHKSFGPAGGPSVPGATPVAHRTRGHVRPTRMPSPPPHGSAHGLRLQRTLFGPRKDEQVVGRPREGGDEDSAMADERDLDASTGDAAGSDSETGSQGYDSEGESCNSSGQTLRRRGSTRRANGAVAAEGQVKGRRRSGRSAKQVITPPSDADEESGGETEHDSHGQARGGKGKRVVEAASHQRQAGRTVRHDKVVRLSRVKKSAPAMDDVDMQDGAQSDDDADEYEPDENEENHEEDEVDLSEATGTMLMRYRKDDLVRLCEERDIDHDGCKKAQLVDALLQWRDMDVEASSPLSAASSSSSTLSNLSTDTARQETKTQALKAADHASGRNGSSNKPLLMRSHHSASPEKPQTPEHSKVHEHQEDVNALDLESLQLQDKEIPPEQLEKLERIGSGGFKDVYKGKYRKRTIAICEIRGHLTDMDIKELGLLRDLHHTNVVQFIGISLPKPPSHIPVMIITELCANGDLFDYIRKTDPPPFTAMLDIMLGIARGIEYLHLHKPTIIHRDIKSSNVLISAQGVAKIADFGLARIKNSTQSMIRSLVGTVNWQAPELWHPHPRYNEKVDVYSAALVYWEVLQWHQPVKRYPFEGQNEHAIYHDVGAKNLRPPPGPLRRQWGGEIVDLMESMWAQDPAQRPSMTEVAAQLEKLKRERLAAKPGPSSSKERR</sequence>
<feature type="compositionally biased region" description="Basic residues" evidence="5">
    <location>
        <begin position="94"/>
        <end position="105"/>
    </location>
</feature>
<gene>
    <name evidence="7" type="ORF">C6P46_004395</name>
</gene>
<feature type="compositionally biased region" description="Polar residues" evidence="5">
    <location>
        <begin position="126"/>
        <end position="138"/>
    </location>
</feature>
<dbReference type="PANTHER" id="PTHR44329">
    <property type="entry name" value="SERINE/THREONINE-PROTEIN KINASE TNNI3K-RELATED"/>
    <property type="match status" value="1"/>
</dbReference>